<protein>
    <submittedName>
        <fullName evidence="4">PRAME family member 27-like</fullName>
    </submittedName>
</protein>
<dbReference type="GeneTree" id="ENSGT01030000234531"/>
<dbReference type="Proteomes" id="UP000694554">
    <property type="component" value="Chromosome 1"/>
</dbReference>
<dbReference type="AlphaFoldDB" id="A0A8C9C068"/>
<dbReference type="Gene3D" id="3.80.10.10">
    <property type="entry name" value="Ribonuclease Inhibitor"/>
    <property type="match status" value="1"/>
</dbReference>
<dbReference type="GO" id="GO:0045596">
    <property type="term" value="P:negative regulation of cell differentiation"/>
    <property type="evidence" value="ECO:0007669"/>
    <property type="project" value="InterPro"/>
</dbReference>
<keyword evidence="5" id="KW-1185">Reference proteome</keyword>
<organism evidence="4 5">
    <name type="scientific">Phocoena sinus</name>
    <name type="common">Vaquita</name>
    <dbReference type="NCBI Taxonomy" id="42100"/>
    <lineage>
        <taxon>Eukaryota</taxon>
        <taxon>Metazoa</taxon>
        <taxon>Chordata</taxon>
        <taxon>Craniata</taxon>
        <taxon>Vertebrata</taxon>
        <taxon>Euteleostomi</taxon>
        <taxon>Mammalia</taxon>
        <taxon>Eutheria</taxon>
        <taxon>Laurasiatheria</taxon>
        <taxon>Artiodactyla</taxon>
        <taxon>Whippomorpha</taxon>
        <taxon>Cetacea</taxon>
        <taxon>Odontoceti</taxon>
        <taxon>Phocoenidae</taxon>
        <taxon>Phocoena</taxon>
    </lineage>
</organism>
<comment type="similarity">
    <text evidence="1">Belongs to the PRAME family.</text>
</comment>
<dbReference type="GO" id="GO:0005737">
    <property type="term" value="C:cytoplasm"/>
    <property type="evidence" value="ECO:0007669"/>
    <property type="project" value="TreeGrafter"/>
</dbReference>
<dbReference type="InterPro" id="IPR026271">
    <property type="entry name" value="PRAME"/>
</dbReference>
<proteinExistence type="inferred from homology"/>
<dbReference type="SUPFAM" id="SSF52047">
    <property type="entry name" value="RNI-like"/>
    <property type="match status" value="1"/>
</dbReference>
<dbReference type="GO" id="GO:0008284">
    <property type="term" value="P:positive regulation of cell population proliferation"/>
    <property type="evidence" value="ECO:0007669"/>
    <property type="project" value="InterPro"/>
</dbReference>
<dbReference type="GO" id="GO:0045892">
    <property type="term" value="P:negative regulation of DNA-templated transcription"/>
    <property type="evidence" value="ECO:0007669"/>
    <property type="project" value="InterPro"/>
</dbReference>
<dbReference type="GO" id="GO:0043066">
    <property type="term" value="P:negative regulation of apoptotic process"/>
    <property type="evidence" value="ECO:0007669"/>
    <property type="project" value="InterPro"/>
</dbReference>
<dbReference type="InterPro" id="IPR032675">
    <property type="entry name" value="LRR_dom_sf"/>
</dbReference>
<reference evidence="4" key="2">
    <citation type="submission" date="2025-08" db="UniProtKB">
        <authorList>
            <consortium name="Ensembl"/>
        </authorList>
    </citation>
    <scope>IDENTIFICATION</scope>
</reference>
<name>A0A8C9C068_PHOSS</name>
<reference evidence="4" key="3">
    <citation type="submission" date="2025-09" db="UniProtKB">
        <authorList>
            <consortium name="Ensembl"/>
        </authorList>
    </citation>
    <scope>IDENTIFICATION</scope>
</reference>
<dbReference type="PANTHER" id="PTHR14224:SF19">
    <property type="entry name" value="PRAME FAMILY MEMBER 11-RELATED"/>
    <property type="match status" value="1"/>
</dbReference>
<dbReference type="FunFam" id="3.80.10.10:FF:000435">
    <property type="entry name" value="Uncharacterized protein"/>
    <property type="match status" value="1"/>
</dbReference>
<evidence type="ECO:0000256" key="2">
    <source>
        <dbReference type="ARBA" id="ARBA00022614"/>
    </source>
</evidence>
<evidence type="ECO:0000313" key="4">
    <source>
        <dbReference type="Ensembl" id="ENSPSNP00000017944.1"/>
    </source>
</evidence>
<dbReference type="PIRSF" id="PIRSF038286">
    <property type="entry name" value="PRAME"/>
    <property type="match status" value="1"/>
</dbReference>
<evidence type="ECO:0000256" key="1">
    <source>
        <dbReference type="ARBA" id="ARBA00009608"/>
    </source>
</evidence>
<evidence type="ECO:0000256" key="3">
    <source>
        <dbReference type="ARBA" id="ARBA00022737"/>
    </source>
</evidence>
<keyword evidence="3" id="KW-0677">Repeat</keyword>
<dbReference type="PANTHER" id="PTHR14224">
    <property type="entry name" value="SIMILAR TO PREFERENTIALLY EXPRESSED ANTIGEN IN MELANOMA-LIKE 3"/>
    <property type="match status" value="1"/>
</dbReference>
<dbReference type="InterPro" id="IPR050694">
    <property type="entry name" value="LRRC14/PRAME"/>
</dbReference>
<dbReference type="Ensembl" id="ENSPSNT00000020232.1">
    <property type="protein sequence ID" value="ENSPSNP00000017944.1"/>
    <property type="gene ID" value="ENSPSNG00000013025.1"/>
</dbReference>
<accession>A0A8C9C068</accession>
<evidence type="ECO:0000313" key="5">
    <source>
        <dbReference type="Proteomes" id="UP000694554"/>
    </source>
</evidence>
<keyword evidence="2" id="KW-0433">Leucine-rich repeat</keyword>
<reference evidence="4" key="1">
    <citation type="submission" date="2019-08" db="EMBL/GenBank/DDBJ databases">
        <title>Phocoena sinus (Vaquita) genome, mPhoSin1, primary haplotype.</title>
        <authorList>
            <person name="Morin P."/>
            <person name="Mountcastle J."/>
            <person name="Fungtammasan C."/>
            <person name="Rhie A."/>
            <person name="Rojas-Bracho L."/>
            <person name="Smith C.R."/>
            <person name="Taylor B.L."/>
            <person name="Gulland F.M.D."/>
            <person name="Musser W."/>
            <person name="Houck M."/>
            <person name="Haase B."/>
            <person name="Paez S."/>
            <person name="Howe K."/>
            <person name="Torrance J."/>
            <person name="Formenti G."/>
            <person name="Phillippy A."/>
            <person name="Ryder O."/>
            <person name="Jarvis E.D."/>
            <person name="Fedrigo O."/>
        </authorList>
    </citation>
    <scope>NUCLEOTIDE SEQUENCE [LARGE SCALE GENOMIC DNA]</scope>
</reference>
<sequence length="493" mass="55972">MALCPLNLEWNWGKLRMSVWNPPRLLDLVGMSLLRDEALAFAPLGDLPTEFFPPLFMEAFHGRHSETLKAMVQAWPFVRLPLGGLMEMPHVGTLQAVLDGLDVLLAQKDCPRRCKLRVLDLRNTGQDFWSTWSGSNVRVSSSSSMAPVAEDRSRTEQPLAPLEVFIELCLNEGTMDEFFIYLMQWVEKRKASIHLCCKKLKILSMSMENIMKVLSMVQLDCIQEVQVNCTWHLSTLAVFAPLLGQMGNVQRLLLSHIHVSALDEQEQQHVVQITSQFLRLHHLRDLRMESPSFLQGRLDKMLRCLKTPLENLAITHCLITESDLKHLSQCLNIRQLKGLDLSGVPLTGFSPELLQVLLEKVAATLQELDLNLCGIMDCQLEAILPALSHCSQLRTFSICGNLLSMAIMEKLLRHTDGLPTLILELYPAPRESYSSQRILHPGRLAQLQAELIEIMRNLGRPRTIWISSSPCPRWGNEIFCHEKTIIYCCFVPP</sequence>
<gene>
    <name evidence="4" type="primary">LOC116752984</name>
</gene>